<dbReference type="EMBL" id="CAJVQC010060577">
    <property type="protein sequence ID" value="CAG8800933.1"/>
    <property type="molecule type" value="Genomic_DNA"/>
</dbReference>
<sequence length="58" mass="6817">YQWCQSDTSQGYYLEIAEAKNVAQTPDFQFCKDLAVLHNNNQRESKQEFTEGRAKEEE</sequence>
<evidence type="ECO:0000313" key="2">
    <source>
        <dbReference type="Proteomes" id="UP000789920"/>
    </source>
</evidence>
<gene>
    <name evidence="1" type="ORF">RPERSI_LOCUS21016</name>
</gene>
<comment type="caution">
    <text evidence="1">The sequence shown here is derived from an EMBL/GenBank/DDBJ whole genome shotgun (WGS) entry which is preliminary data.</text>
</comment>
<keyword evidence="2" id="KW-1185">Reference proteome</keyword>
<proteinExistence type="predicted"/>
<dbReference type="Proteomes" id="UP000789920">
    <property type="component" value="Unassembled WGS sequence"/>
</dbReference>
<accession>A0ACA9RNS0</accession>
<organism evidence="1 2">
    <name type="scientific">Racocetra persica</name>
    <dbReference type="NCBI Taxonomy" id="160502"/>
    <lineage>
        <taxon>Eukaryota</taxon>
        <taxon>Fungi</taxon>
        <taxon>Fungi incertae sedis</taxon>
        <taxon>Mucoromycota</taxon>
        <taxon>Glomeromycotina</taxon>
        <taxon>Glomeromycetes</taxon>
        <taxon>Diversisporales</taxon>
        <taxon>Gigasporaceae</taxon>
        <taxon>Racocetra</taxon>
    </lineage>
</organism>
<name>A0ACA9RNS0_9GLOM</name>
<protein>
    <submittedName>
        <fullName evidence="1">32263_t:CDS:1</fullName>
    </submittedName>
</protein>
<feature type="non-terminal residue" evidence="1">
    <location>
        <position position="1"/>
    </location>
</feature>
<feature type="non-terminal residue" evidence="1">
    <location>
        <position position="58"/>
    </location>
</feature>
<evidence type="ECO:0000313" key="1">
    <source>
        <dbReference type="EMBL" id="CAG8800933.1"/>
    </source>
</evidence>
<reference evidence="1" key="1">
    <citation type="submission" date="2021-06" db="EMBL/GenBank/DDBJ databases">
        <authorList>
            <person name="Kallberg Y."/>
            <person name="Tangrot J."/>
            <person name="Rosling A."/>
        </authorList>
    </citation>
    <scope>NUCLEOTIDE SEQUENCE</scope>
    <source>
        <strain evidence="1">MA461A</strain>
    </source>
</reference>